<protein>
    <submittedName>
        <fullName evidence="1">Uncharacterized protein</fullName>
    </submittedName>
</protein>
<dbReference type="InterPro" id="IPR011042">
    <property type="entry name" value="6-blade_b-propeller_TolB-like"/>
</dbReference>
<dbReference type="EMBL" id="KZ825864">
    <property type="protein sequence ID" value="PYH94824.1"/>
    <property type="molecule type" value="Genomic_DNA"/>
</dbReference>
<evidence type="ECO:0000313" key="1">
    <source>
        <dbReference type="EMBL" id="PYH94824.1"/>
    </source>
</evidence>
<organism evidence="1 2">
    <name type="scientific">Aspergillus ellipticus CBS 707.79</name>
    <dbReference type="NCBI Taxonomy" id="1448320"/>
    <lineage>
        <taxon>Eukaryota</taxon>
        <taxon>Fungi</taxon>
        <taxon>Dikarya</taxon>
        <taxon>Ascomycota</taxon>
        <taxon>Pezizomycotina</taxon>
        <taxon>Eurotiomycetes</taxon>
        <taxon>Eurotiomycetidae</taxon>
        <taxon>Eurotiales</taxon>
        <taxon>Aspergillaceae</taxon>
        <taxon>Aspergillus</taxon>
        <taxon>Aspergillus subgen. Circumdati</taxon>
    </lineage>
</organism>
<dbReference type="PANTHER" id="PTHR42060">
    <property type="entry name" value="NHL REPEAT-CONTAINING PROTEIN-RELATED"/>
    <property type="match status" value="1"/>
</dbReference>
<gene>
    <name evidence="1" type="ORF">BO71DRAFT_440704</name>
</gene>
<name>A0A319DCD9_9EURO</name>
<reference evidence="1 2" key="1">
    <citation type="submission" date="2018-02" db="EMBL/GenBank/DDBJ databases">
        <title>The genomes of Aspergillus section Nigri reveals drivers in fungal speciation.</title>
        <authorList>
            <consortium name="DOE Joint Genome Institute"/>
            <person name="Vesth T.C."/>
            <person name="Nybo J."/>
            <person name="Theobald S."/>
            <person name="Brandl J."/>
            <person name="Frisvad J.C."/>
            <person name="Nielsen K.F."/>
            <person name="Lyhne E.K."/>
            <person name="Kogle M.E."/>
            <person name="Kuo A."/>
            <person name="Riley R."/>
            <person name="Clum A."/>
            <person name="Nolan M."/>
            <person name="Lipzen A."/>
            <person name="Salamov A."/>
            <person name="Henrissat B."/>
            <person name="Wiebenga A."/>
            <person name="De vries R.P."/>
            <person name="Grigoriev I.V."/>
            <person name="Mortensen U.H."/>
            <person name="Andersen M.R."/>
            <person name="Baker S.E."/>
        </authorList>
    </citation>
    <scope>NUCLEOTIDE SEQUENCE [LARGE SCALE GENOMIC DNA]</scope>
    <source>
        <strain evidence="1 2">CBS 707.79</strain>
    </source>
</reference>
<evidence type="ECO:0000313" key="2">
    <source>
        <dbReference type="Proteomes" id="UP000247810"/>
    </source>
</evidence>
<sequence>MYYLLISVFYSEIIDNENLKNSPTGLQVAVNGIHVIGSDLFFTNLNKGIFGRIPISLTTGAATGPVDVIVQNVPGDDFYVSPDGTLVEVDIPGRSARVVVESTYLASASAVTVGRTLLDQGSLSNHWKRRSNRAFDFDKKALTQNIHSSIYTEGLDILIA</sequence>
<dbReference type="OrthoDB" id="9977941at2759"/>
<keyword evidence="2" id="KW-1185">Reference proteome</keyword>
<dbReference type="InterPro" id="IPR052998">
    <property type="entry name" value="Hetero-Diels-Alderase-like"/>
</dbReference>
<proteinExistence type="predicted"/>
<dbReference type="Gene3D" id="2.120.10.30">
    <property type="entry name" value="TolB, C-terminal domain"/>
    <property type="match status" value="1"/>
</dbReference>
<dbReference type="Proteomes" id="UP000247810">
    <property type="component" value="Unassembled WGS sequence"/>
</dbReference>
<dbReference type="PANTHER" id="PTHR42060:SF1">
    <property type="entry name" value="NHL REPEAT-CONTAINING PROTEIN"/>
    <property type="match status" value="1"/>
</dbReference>
<dbReference type="VEuPathDB" id="FungiDB:BO71DRAFT_440704"/>
<accession>A0A319DCD9</accession>
<dbReference type="AlphaFoldDB" id="A0A319DCD9"/>